<dbReference type="EMBL" id="CP091957">
    <property type="protein sequence ID" value="UOG55399.1"/>
    <property type="molecule type" value="Genomic_DNA"/>
</dbReference>
<dbReference type="AlphaFoldDB" id="A0AAE9G7W8"/>
<organism evidence="1 2">
    <name type="scientific">Leptospira noguchii</name>
    <dbReference type="NCBI Taxonomy" id="28182"/>
    <lineage>
        <taxon>Bacteria</taxon>
        <taxon>Pseudomonadati</taxon>
        <taxon>Spirochaetota</taxon>
        <taxon>Spirochaetia</taxon>
        <taxon>Leptospirales</taxon>
        <taxon>Leptospiraceae</taxon>
        <taxon>Leptospira</taxon>
    </lineage>
</organism>
<dbReference type="RefSeq" id="WP_243815151.1">
    <property type="nucleotide sequence ID" value="NZ_CP091928.1"/>
</dbReference>
<dbReference type="Proteomes" id="UP000829829">
    <property type="component" value="Chromosome 1"/>
</dbReference>
<protein>
    <submittedName>
        <fullName evidence="1">Uncharacterized protein</fullName>
    </submittedName>
</protein>
<dbReference type="NCBIfam" id="TIGR04441">
    <property type="entry name" value="lept_O_ant_chp1"/>
    <property type="match status" value="1"/>
</dbReference>
<dbReference type="InterPro" id="IPR031041">
    <property type="entry name" value="Lept_O_ant_chp1"/>
</dbReference>
<gene>
    <name evidence="1" type="ORF">MAL03_10775</name>
</gene>
<reference evidence="1" key="1">
    <citation type="submission" date="2022-02" db="EMBL/GenBank/DDBJ databases">
        <title>The genetically variable rfb locus in Leptospira is a mobile cassette and a molecular signature of serovar identity.</title>
        <authorList>
            <person name="Nieves C."/>
            <person name="Vincent A.T."/>
            <person name="Zarantonelli L."/>
            <person name="Picardeau M."/>
            <person name="Veyrier F.J."/>
            <person name="Buschiazzo A."/>
        </authorList>
    </citation>
    <scope>NUCLEOTIDE SEQUENCE</scope>
    <source>
        <strain evidence="1">IP1512017</strain>
    </source>
</reference>
<accession>A0AAE9G7W8</accession>
<name>A0AAE9G7W8_9LEPT</name>
<evidence type="ECO:0000313" key="2">
    <source>
        <dbReference type="Proteomes" id="UP000829829"/>
    </source>
</evidence>
<proteinExistence type="predicted"/>
<sequence length="389" mass="45886">MFQIVKNKIYNLLIFFLRSKKKWRFPKKGILLFYDYVGYDTFESYISCYNPVVLHVRGEILNIPIFLLSVLKGSIGWQGYINTFIHYVSPRLILTFIDNNPKFYKLKELHPNAITMFVQNGFRGEIGDVFGYLNRQENYNVDYMLTFGSDIGEKYSQYIKGKFVPIGSFKNNIISKKNRKSLKNDVIVFISQYISPPKKNGEPFFLEPNGSKYYWEQFYEAEYLLLPFLKEYCFNKNLSIKICGRSKTYDANEFNFYKSFFEGLDWSMATYDTPTSSYELIDSANLIVFIDSTLGYEALARGIKTAAFPIRCRSLKNESYKFGWPGYFSDHGPFWTNDQDSEIFKKILDHLTEISSEDWKRELHQSGFFRIMNFDPENLKFIDLLRKIL</sequence>
<evidence type="ECO:0000313" key="1">
    <source>
        <dbReference type="EMBL" id="UOG55399.1"/>
    </source>
</evidence>